<evidence type="ECO:0000313" key="6">
    <source>
        <dbReference type="EMBL" id="TIC67865.1"/>
    </source>
</evidence>
<dbReference type="Proteomes" id="UP000307169">
    <property type="component" value="Unassembled WGS sequence"/>
</dbReference>
<feature type="region of interest" description="Disordered" evidence="3">
    <location>
        <begin position="72"/>
        <end position="108"/>
    </location>
</feature>
<dbReference type="OrthoDB" id="307488at2759"/>
<dbReference type="GO" id="GO:0008157">
    <property type="term" value="F:protein phosphatase 1 binding"/>
    <property type="evidence" value="ECO:0007669"/>
    <property type="project" value="TreeGrafter"/>
</dbReference>
<evidence type="ECO:0000313" key="5">
    <source>
        <dbReference type="EMBL" id="TIC64811.1"/>
    </source>
</evidence>
<dbReference type="PANTHER" id="PTHR20835:SF0">
    <property type="entry name" value="E3 UBIQUITIN-PROTEIN LIGASE PPP1R11"/>
    <property type="match status" value="1"/>
</dbReference>
<dbReference type="GO" id="GO:0004865">
    <property type="term" value="F:protein serine/threonine phosphatase inhibitor activity"/>
    <property type="evidence" value="ECO:0007669"/>
    <property type="project" value="UniProtKB-UniRule"/>
</dbReference>
<evidence type="ECO:0000313" key="8">
    <source>
        <dbReference type="Proteomes" id="UP000307169"/>
    </source>
</evidence>
<name>A0A4T0Q240_9BASI</name>
<dbReference type="AlphaFoldDB" id="A0A4T0Q240"/>
<evidence type="ECO:0000256" key="1">
    <source>
        <dbReference type="ARBA" id="ARBA00005605"/>
    </source>
</evidence>
<dbReference type="Proteomes" id="UP000305362">
    <property type="component" value="Unassembled WGS sequence"/>
</dbReference>
<gene>
    <name evidence="5" type="ORF">E3Q02_02436</name>
    <name evidence="6" type="ORF">E3Q03_01789</name>
    <name evidence="4" type="ORF">E3Q17_02166</name>
</gene>
<evidence type="ECO:0000313" key="9">
    <source>
        <dbReference type="Proteomes" id="UP000309601"/>
    </source>
</evidence>
<organism evidence="6 7">
    <name type="scientific">Wallemia mellicola</name>
    <dbReference type="NCBI Taxonomy" id="1708541"/>
    <lineage>
        <taxon>Eukaryota</taxon>
        <taxon>Fungi</taxon>
        <taxon>Dikarya</taxon>
        <taxon>Basidiomycota</taxon>
        <taxon>Wallemiomycotina</taxon>
        <taxon>Wallemiomycetes</taxon>
        <taxon>Wallemiales</taxon>
        <taxon>Wallemiaceae</taxon>
        <taxon>Wallemia</taxon>
    </lineage>
</organism>
<dbReference type="EMBL" id="SPRV01000015">
    <property type="protein sequence ID" value="TIC67865.1"/>
    <property type="molecule type" value="Genomic_DNA"/>
</dbReference>
<dbReference type="PANTHER" id="PTHR20835">
    <property type="entry name" value="E3 UBIQUITIN-PROTEIN LIGASE PPP1R11-RELATED"/>
    <property type="match status" value="1"/>
</dbReference>
<dbReference type="Pfam" id="PF07491">
    <property type="entry name" value="PPI_Ypi1"/>
    <property type="match status" value="1"/>
</dbReference>
<dbReference type="EMBL" id="SPRW01000025">
    <property type="protein sequence ID" value="TIC64811.1"/>
    <property type="molecule type" value="Genomic_DNA"/>
</dbReference>
<accession>A0A4T0Q240</accession>
<keyword evidence="2" id="KW-0539">Nucleus</keyword>
<feature type="compositionally biased region" description="Basic and acidic residues" evidence="3">
    <location>
        <begin position="35"/>
        <end position="47"/>
    </location>
</feature>
<feature type="compositionally biased region" description="Polar residues" evidence="3">
    <location>
        <begin position="11"/>
        <end position="28"/>
    </location>
</feature>
<comment type="similarity">
    <text evidence="1 2">Belongs to the YPI1 family.</text>
</comment>
<evidence type="ECO:0000256" key="2">
    <source>
        <dbReference type="RuleBase" id="RU367162"/>
    </source>
</evidence>
<feature type="compositionally biased region" description="Basic and acidic residues" evidence="3">
    <location>
        <begin position="1"/>
        <end position="10"/>
    </location>
</feature>
<comment type="function">
    <text evidence="2">Regulator of type 1 phosphatases which maintains protein phosphatase activity under strict control.</text>
</comment>
<comment type="subcellular location">
    <subcellularLocation>
        <location evidence="2">Nucleus</location>
    </subcellularLocation>
</comment>
<reference evidence="7 8" key="1">
    <citation type="submission" date="2019-03" db="EMBL/GenBank/DDBJ databases">
        <title>Sequencing 25 genomes of Wallemia mellicola.</title>
        <authorList>
            <person name="Gostincar C."/>
        </authorList>
    </citation>
    <scope>NUCLEOTIDE SEQUENCE [LARGE SCALE GENOMIC DNA]</scope>
    <source>
        <strain evidence="4 8">EXF-1262</strain>
        <strain evidence="5 9">EXF-1274</strain>
        <strain evidence="6 7">EXF-1277</strain>
    </source>
</reference>
<dbReference type="Proteomes" id="UP000309601">
    <property type="component" value="Unassembled WGS sequence"/>
</dbReference>
<dbReference type="GO" id="GO:0005634">
    <property type="term" value="C:nucleus"/>
    <property type="evidence" value="ECO:0007669"/>
    <property type="project" value="UniProtKB-SubCell"/>
</dbReference>
<dbReference type="EMBL" id="SPRH01000022">
    <property type="protein sequence ID" value="TIC00533.1"/>
    <property type="molecule type" value="Genomic_DNA"/>
</dbReference>
<evidence type="ECO:0000313" key="7">
    <source>
        <dbReference type="Proteomes" id="UP000305362"/>
    </source>
</evidence>
<protein>
    <recommendedName>
        <fullName evidence="2">Type 1 phosphatases regulator</fullName>
    </recommendedName>
</protein>
<feature type="region of interest" description="Disordered" evidence="3">
    <location>
        <begin position="1"/>
        <end position="52"/>
    </location>
</feature>
<sequence length="120" mass="13854">MQSERSRTDDGSSSQTIERSNSRQQQTHVLKLRGHQPEQRSAVRWEEGTVDNENMNKKKSKICCIYHKPKRFDESSDESDCSDSGHKPCTSKSNKYDNPSHSHSHPGRSTVFFFLSTLFY</sequence>
<proteinExistence type="inferred from homology"/>
<evidence type="ECO:0000313" key="4">
    <source>
        <dbReference type="EMBL" id="TIC00533.1"/>
    </source>
</evidence>
<evidence type="ECO:0000256" key="3">
    <source>
        <dbReference type="SAM" id="MobiDB-lite"/>
    </source>
</evidence>
<comment type="caution">
    <text evidence="6">The sequence shown here is derived from an EMBL/GenBank/DDBJ whole genome shotgun (WGS) entry which is preliminary data.</text>
</comment>
<dbReference type="InterPro" id="IPR011107">
    <property type="entry name" value="PPI_Ypi1"/>
</dbReference>